<evidence type="ECO:0000256" key="9">
    <source>
        <dbReference type="RuleBase" id="RU365074"/>
    </source>
</evidence>
<proteinExistence type="inferred from homology"/>
<keyword evidence="4 9" id="KW-0698">rRNA processing</keyword>
<dbReference type="GO" id="GO:0033553">
    <property type="term" value="C:rDNA heterochromatin"/>
    <property type="evidence" value="ECO:0007669"/>
    <property type="project" value="TreeGrafter"/>
</dbReference>
<feature type="compositionally biased region" description="Low complexity" evidence="10">
    <location>
        <begin position="8"/>
        <end position="23"/>
    </location>
</feature>
<dbReference type="GO" id="GO:0006364">
    <property type="term" value="P:rRNA processing"/>
    <property type="evidence" value="ECO:0007669"/>
    <property type="project" value="UniProtKB-UniRule"/>
</dbReference>
<feature type="region of interest" description="Disordered" evidence="10">
    <location>
        <begin position="1"/>
        <end position="158"/>
    </location>
</feature>
<keyword evidence="7 9" id="KW-0949">S-adenosyl-L-methionine</keyword>
<dbReference type="InterPro" id="IPR007823">
    <property type="entry name" value="RRP8"/>
</dbReference>
<dbReference type="GO" id="GO:0005730">
    <property type="term" value="C:nucleolus"/>
    <property type="evidence" value="ECO:0007669"/>
    <property type="project" value="UniProtKB-SubCell"/>
</dbReference>
<evidence type="ECO:0000256" key="6">
    <source>
        <dbReference type="ARBA" id="ARBA00022679"/>
    </source>
</evidence>
<feature type="compositionally biased region" description="Acidic residues" evidence="10">
    <location>
        <begin position="91"/>
        <end position="107"/>
    </location>
</feature>
<feature type="compositionally biased region" description="Basic residues" evidence="10">
    <location>
        <begin position="63"/>
        <end position="80"/>
    </location>
</feature>
<dbReference type="AlphaFoldDB" id="A0A915LGN0"/>
<keyword evidence="8 9" id="KW-0539">Nucleus</keyword>
<keyword evidence="11" id="KW-1185">Reference proteome</keyword>
<dbReference type="GO" id="GO:0042149">
    <property type="term" value="P:cellular response to glucose starvation"/>
    <property type="evidence" value="ECO:0007669"/>
    <property type="project" value="TreeGrafter"/>
</dbReference>
<evidence type="ECO:0000313" key="11">
    <source>
        <dbReference type="Proteomes" id="UP000887561"/>
    </source>
</evidence>
<evidence type="ECO:0000313" key="12">
    <source>
        <dbReference type="WBParaSite" id="scaffold11887_cov276.g15946"/>
    </source>
</evidence>
<evidence type="ECO:0000256" key="1">
    <source>
        <dbReference type="ARBA" id="ARBA00004604"/>
    </source>
</evidence>
<dbReference type="GO" id="GO:0032259">
    <property type="term" value="P:methylation"/>
    <property type="evidence" value="ECO:0007669"/>
    <property type="project" value="UniProtKB-KW"/>
</dbReference>
<comment type="subcellular location">
    <subcellularLocation>
        <location evidence="1 9">Nucleus</location>
        <location evidence="1 9">Nucleolus</location>
    </subcellularLocation>
</comment>
<feature type="compositionally biased region" description="Basic and acidic residues" evidence="10">
    <location>
        <begin position="35"/>
        <end position="51"/>
    </location>
</feature>
<evidence type="ECO:0000256" key="2">
    <source>
        <dbReference type="ARBA" id="ARBA00006301"/>
    </source>
</evidence>
<dbReference type="PANTHER" id="PTHR12787:SF0">
    <property type="entry name" value="RIBOSOMAL RNA-PROCESSING PROTEIN 8"/>
    <property type="match status" value="1"/>
</dbReference>
<organism evidence="11 12">
    <name type="scientific">Meloidogyne javanica</name>
    <name type="common">Root-knot nematode worm</name>
    <dbReference type="NCBI Taxonomy" id="6303"/>
    <lineage>
        <taxon>Eukaryota</taxon>
        <taxon>Metazoa</taxon>
        <taxon>Ecdysozoa</taxon>
        <taxon>Nematoda</taxon>
        <taxon>Chromadorea</taxon>
        <taxon>Rhabditida</taxon>
        <taxon>Tylenchina</taxon>
        <taxon>Tylenchomorpha</taxon>
        <taxon>Tylenchoidea</taxon>
        <taxon>Meloidogynidae</taxon>
        <taxon>Meloidogyninae</taxon>
        <taxon>Meloidogyne</taxon>
        <taxon>Meloidogyne incognita group</taxon>
    </lineage>
</organism>
<sequence>MKLKRSKTNNSTLNSSKVSNLKKSVNEDSVSSKSTQKDKSALPKKLSKDVIQKPTVDSTTSVAKKRKRPWRQAVRRKAKRERLSAEVSELSVDDTLEQEDFSEDNSQSEEPSQSRKKSKRSRKKRLRDKDRILAKCLDSNNNNEQEAKEKLQTSKSPDSRLDAARFRYVNEQLYTHPSTSAVQLFKEDPNAFEAYHRGYKQQLKKWPFNPLNSILLDLSSLPPGSVIADLGCGEAELSERLGSKYKVHSFDLVSLNERVVVADMAKIPLARDSVDVCVYCLSLMGTNLAHFFREAHRVLKMNGKVKIVEVTSRFKNIKKFIDALGKMGFQLKRKKELDGKYFTALTLQKIGRFVNKRPLGLQLDPCLYKKPIKKDQGNWLYYEKRIQILDSIGDIELAMKTRLQAAQSINCQNSQINFAWIDNLIKTAADYFCTLKDEEKATEALETFILRSREFGRSIDFEHLALLGFILN</sequence>
<keyword evidence="6 9" id="KW-0808">Transferase</keyword>
<dbReference type="FunFam" id="1.10.10.2150:FF:000001">
    <property type="entry name" value="Ribosomal RNA-processing protein 8"/>
    <property type="match status" value="1"/>
</dbReference>
<evidence type="ECO:0000256" key="3">
    <source>
        <dbReference type="ARBA" id="ARBA00020203"/>
    </source>
</evidence>
<evidence type="ECO:0000256" key="4">
    <source>
        <dbReference type="ARBA" id="ARBA00022552"/>
    </source>
</evidence>
<evidence type="ECO:0000256" key="5">
    <source>
        <dbReference type="ARBA" id="ARBA00022603"/>
    </source>
</evidence>
<feature type="compositionally biased region" description="Basic and acidic residues" evidence="10">
    <location>
        <begin position="145"/>
        <end position="158"/>
    </location>
</feature>
<comment type="similarity">
    <text evidence="2 9">Belongs to the methyltransferase superfamily. RRP8 family.</text>
</comment>
<dbReference type="Gene3D" id="1.10.10.2150">
    <property type="entry name" value="Ribosomal RNA-processing protein 8, N-terminal domain"/>
    <property type="match status" value="1"/>
</dbReference>
<protein>
    <recommendedName>
        <fullName evidence="3 9">Ribosomal RNA-processing protein 8</fullName>
        <ecNumber evidence="9">2.1.1.-</ecNumber>
    </recommendedName>
</protein>
<dbReference type="Pfam" id="PF05148">
    <property type="entry name" value="Methyltransf_8"/>
    <property type="match status" value="1"/>
</dbReference>
<dbReference type="InterPro" id="IPR042036">
    <property type="entry name" value="RRP8_N"/>
</dbReference>
<name>A0A915LGN0_MELJA</name>
<dbReference type="GO" id="GO:0008168">
    <property type="term" value="F:methyltransferase activity"/>
    <property type="evidence" value="ECO:0007669"/>
    <property type="project" value="UniProtKB-KW"/>
</dbReference>
<evidence type="ECO:0000256" key="7">
    <source>
        <dbReference type="ARBA" id="ARBA00022691"/>
    </source>
</evidence>
<dbReference type="SUPFAM" id="SSF53335">
    <property type="entry name" value="S-adenosyl-L-methionine-dependent methyltransferases"/>
    <property type="match status" value="1"/>
</dbReference>
<dbReference type="Gene3D" id="3.40.50.150">
    <property type="entry name" value="Vaccinia Virus protein VP39"/>
    <property type="match status" value="1"/>
</dbReference>
<dbReference type="EC" id="2.1.1.-" evidence="9"/>
<keyword evidence="5 9" id="KW-0489">Methyltransferase</keyword>
<comment type="function">
    <text evidence="9">Probable methyltransferase required to silence rDNA.</text>
</comment>
<dbReference type="WBParaSite" id="scaffold11887_cov276.g15946">
    <property type="protein sequence ID" value="scaffold11887_cov276.g15946"/>
    <property type="gene ID" value="scaffold11887_cov276.g15946"/>
</dbReference>
<dbReference type="PANTHER" id="PTHR12787">
    <property type="entry name" value="RIBOSOMAL RNA-PROCESSING PROTEIN 8"/>
    <property type="match status" value="1"/>
</dbReference>
<reference evidence="12" key="1">
    <citation type="submission" date="2022-11" db="UniProtKB">
        <authorList>
            <consortium name="WormBaseParasite"/>
        </authorList>
    </citation>
    <scope>IDENTIFICATION</scope>
</reference>
<dbReference type="CDD" id="cd02440">
    <property type="entry name" value="AdoMet_MTases"/>
    <property type="match status" value="1"/>
</dbReference>
<dbReference type="InterPro" id="IPR029063">
    <property type="entry name" value="SAM-dependent_MTases_sf"/>
</dbReference>
<accession>A0A915LGN0</accession>
<dbReference type="GO" id="GO:0005677">
    <property type="term" value="C:chromatin silencing complex"/>
    <property type="evidence" value="ECO:0007669"/>
    <property type="project" value="TreeGrafter"/>
</dbReference>
<dbReference type="GO" id="GO:0000183">
    <property type="term" value="P:rDNA heterochromatin formation"/>
    <property type="evidence" value="ECO:0007669"/>
    <property type="project" value="TreeGrafter"/>
</dbReference>
<feature type="compositionally biased region" description="Basic residues" evidence="10">
    <location>
        <begin position="114"/>
        <end position="126"/>
    </location>
</feature>
<dbReference type="GO" id="GO:0046015">
    <property type="term" value="P:regulation of transcription by glucose"/>
    <property type="evidence" value="ECO:0007669"/>
    <property type="project" value="TreeGrafter"/>
</dbReference>
<dbReference type="Proteomes" id="UP000887561">
    <property type="component" value="Unplaced"/>
</dbReference>
<evidence type="ECO:0000256" key="8">
    <source>
        <dbReference type="ARBA" id="ARBA00023242"/>
    </source>
</evidence>
<evidence type="ECO:0000256" key="10">
    <source>
        <dbReference type="SAM" id="MobiDB-lite"/>
    </source>
</evidence>